<gene>
    <name evidence="1" type="ORF">BpHYR1_009013</name>
</gene>
<accession>A0A3M7QDP6</accession>
<dbReference type="EMBL" id="REGN01006482">
    <property type="protein sequence ID" value="RNA09322.1"/>
    <property type="molecule type" value="Genomic_DNA"/>
</dbReference>
<dbReference type="AlphaFoldDB" id="A0A3M7QDP6"/>
<protein>
    <submittedName>
        <fullName evidence="1">Uncharacterized protein</fullName>
    </submittedName>
</protein>
<dbReference type="Proteomes" id="UP000276133">
    <property type="component" value="Unassembled WGS sequence"/>
</dbReference>
<organism evidence="1 2">
    <name type="scientific">Brachionus plicatilis</name>
    <name type="common">Marine rotifer</name>
    <name type="synonym">Brachionus muelleri</name>
    <dbReference type="NCBI Taxonomy" id="10195"/>
    <lineage>
        <taxon>Eukaryota</taxon>
        <taxon>Metazoa</taxon>
        <taxon>Spiralia</taxon>
        <taxon>Gnathifera</taxon>
        <taxon>Rotifera</taxon>
        <taxon>Eurotatoria</taxon>
        <taxon>Monogononta</taxon>
        <taxon>Pseudotrocha</taxon>
        <taxon>Ploima</taxon>
        <taxon>Brachionidae</taxon>
        <taxon>Brachionus</taxon>
    </lineage>
</organism>
<reference evidence="1 2" key="1">
    <citation type="journal article" date="2018" name="Sci. Rep.">
        <title>Genomic signatures of local adaptation to the degree of environmental predictability in rotifers.</title>
        <authorList>
            <person name="Franch-Gras L."/>
            <person name="Hahn C."/>
            <person name="Garcia-Roger E.M."/>
            <person name="Carmona M.J."/>
            <person name="Serra M."/>
            <person name="Gomez A."/>
        </authorList>
    </citation>
    <scope>NUCLEOTIDE SEQUENCE [LARGE SCALE GENOMIC DNA]</scope>
    <source>
        <strain evidence="1">HYR1</strain>
    </source>
</reference>
<sequence>MGPNNQKTQLSFKLPRNAKSQKIKLKKYCLILITLDRRFLVCSWKVSTDTIILDRLIIIQYR</sequence>
<name>A0A3M7QDP6_BRAPC</name>
<evidence type="ECO:0000313" key="1">
    <source>
        <dbReference type="EMBL" id="RNA09322.1"/>
    </source>
</evidence>
<keyword evidence="2" id="KW-1185">Reference proteome</keyword>
<comment type="caution">
    <text evidence="1">The sequence shown here is derived from an EMBL/GenBank/DDBJ whole genome shotgun (WGS) entry which is preliminary data.</text>
</comment>
<evidence type="ECO:0000313" key="2">
    <source>
        <dbReference type="Proteomes" id="UP000276133"/>
    </source>
</evidence>
<proteinExistence type="predicted"/>